<sequence length="481" mass="53193">MKIFIMFLLLLLTSGVTRAAVTVAWKVPVESQAADFRSDERYRKLDQPPAASAFFQAGDELWDVSKAISWPRGFRPTKREKKEEEGNDPFAARRSGDWDWNGEPDGKWDGEWVVWNARSRMFIARGSWEDVRQIEAGLKFNGRLEIFRTKLELVEAGQPSRSISLVSRSGEKSIMEVGGFKLELEADGREQIPENYAKLVVKWPSGKKGETWELATALTLKDAKPLRVAGHGSGAEEWELFASTEREWLDGTPVSPGRWIEEKGAVTLWSVPQYHQDEARDLGEGYKMALFYIGKDTPLKMVGHGSQTPSTAVEVPEKAAGLLRGSVMDLRPHLALNGIRLDEAREFAGFDPVSGHLLVIARDRWVQDIEGLLSGGGDPGVSHWVKTGPEAGAWRLSSRSGEKATLARKKNGEVESLFETELSSGGNGKIFDLSYRLQPGPGQLLQSKGTFLIDTPREAGSFTAAEGQEVKVILTAGSEPR</sequence>
<evidence type="ECO:0000313" key="4">
    <source>
        <dbReference type="Proteomes" id="UP001165653"/>
    </source>
</evidence>
<keyword evidence="4" id="KW-1185">Reference proteome</keyword>
<proteinExistence type="predicted"/>
<protein>
    <submittedName>
        <fullName evidence="3">Uncharacterized protein</fullName>
    </submittedName>
</protein>
<accession>A0ABT3G0W0</accession>
<dbReference type="EMBL" id="JAPDDR010000003">
    <property type="protein sequence ID" value="MCW1913466.1"/>
    <property type="molecule type" value="Genomic_DNA"/>
</dbReference>
<reference evidence="3" key="1">
    <citation type="submission" date="2022-10" db="EMBL/GenBank/DDBJ databases">
        <title>Luteolibacter sp. GHJ8, whole genome shotgun sequencing project.</title>
        <authorList>
            <person name="Zhao G."/>
            <person name="Shen L."/>
        </authorList>
    </citation>
    <scope>NUCLEOTIDE SEQUENCE</scope>
    <source>
        <strain evidence="3">GHJ8</strain>
    </source>
</reference>
<evidence type="ECO:0000313" key="3">
    <source>
        <dbReference type="EMBL" id="MCW1913466.1"/>
    </source>
</evidence>
<evidence type="ECO:0000256" key="1">
    <source>
        <dbReference type="SAM" id="MobiDB-lite"/>
    </source>
</evidence>
<organism evidence="3 4">
    <name type="scientific">Luteolibacter rhizosphaerae</name>
    <dbReference type="NCBI Taxonomy" id="2989719"/>
    <lineage>
        <taxon>Bacteria</taxon>
        <taxon>Pseudomonadati</taxon>
        <taxon>Verrucomicrobiota</taxon>
        <taxon>Verrucomicrobiia</taxon>
        <taxon>Verrucomicrobiales</taxon>
        <taxon>Verrucomicrobiaceae</taxon>
        <taxon>Luteolibacter</taxon>
    </lineage>
</organism>
<evidence type="ECO:0000256" key="2">
    <source>
        <dbReference type="SAM" id="SignalP"/>
    </source>
</evidence>
<feature type="signal peptide" evidence="2">
    <location>
        <begin position="1"/>
        <end position="19"/>
    </location>
</feature>
<dbReference type="RefSeq" id="WP_264512945.1">
    <property type="nucleotide sequence ID" value="NZ_JAPDDR010000003.1"/>
</dbReference>
<name>A0ABT3G0W0_9BACT</name>
<feature type="region of interest" description="Disordered" evidence="1">
    <location>
        <begin position="76"/>
        <end position="98"/>
    </location>
</feature>
<keyword evidence="2" id="KW-0732">Signal</keyword>
<feature type="chain" id="PRO_5047411709" evidence="2">
    <location>
        <begin position="20"/>
        <end position="481"/>
    </location>
</feature>
<comment type="caution">
    <text evidence="3">The sequence shown here is derived from an EMBL/GenBank/DDBJ whole genome shotgun (WGS) entry which is preliminary data.</text>
</comment>
<dbReference type="Proteomes" id="UP001165653">
    <property type="component" value="Unassembled WGS sequence"/>
</dbReference>
<gene>
    <name evidence="3" type="ORF">OJ996_07770</name>
</gene>